<name>A0AAE1I4F0_9NEOP</name>
<comment type="caution">
    <text evidence="3">The sequence shown here is derived from an EMBL/GenBank/DDBJ whole genome shotgun (WGS) entry which is preliminary data.</text>
</comment>
<proteinExistence type="predicted"/>
<keyword evidence="1" id="KW-0862">Zinc</keyword>
<evidence type="ECO:0000313" key="3">
    <source>
        <dbReference type="EMBL" id="KAK3932755.1"/>
    </source>
</evidence>
<dbReference type="PROSITE" id="PS50157">
    <property type="entry name" value="ZINC_FINGER_C2H2_2"/>
    <property type="match status" value="1"/>
</dbReference>
<evidence type="ECO:0000256" key="1">
    <source>
        <dbReference type="PROSITE-ProRule" id="PRU00042"/>
    </source>
</evidence>
<evidence type="ECO:0000259" key="2">
    <source>
        <dbReference type="PROSITE" id="PS50157"/>
    </source>
</evidence>
<dbReference type="GO" id="GO:0008270">
    <property type="term" value="F:zinc ion binding"/>
    <property type="evidence" value="ECO:0007669"/>
    <property type="project" value="UniProtKB-KW"/>
</dbReference>
<keyword evidence="1" id="KW-0863">Zinc-finger</keyword>
<feature type="domain" description="C2H2-type" evidence="2">
    <location>
        <begin position="2"/>
        <end position="25"/>
    </location>
</feature>
<gene>
    <name evidence="3" type="ORF">KUF71_002726</name>
</gene>
<evidence type="ECO:0000313" key="4">
    <source>
        <dbReference type="Proteomes" id="UP001219518"/>
    </source>
</evidence>
<sequence>MFCCCVCTKQFDTVANLIRHLQCFHHCLDSYECKQPGCIRILSSRESFQNHLTTKHTVVQSVTQPCRPSFTSASGVDVNVDCTVSSTENSDTFLCSTRNSNTSDSEISDVNSTENSVPHSFPVLDDDTSEVNITAEQFQVLLSKSALMYVAGLYQYDSVTRSFVQTIIDDHKKIFKQE</sequence>
<keyword evidence="4" id="KW-1185">Reference proteome</keyword>
<reference evidence="3" key="2">
    <citation type="journal article" date="2023" name="BMC Genomics">
        <title>Pest status, molecular evolution, and epigenetic factors derived from the genome assembly of Frankliniella fusca, a thysanopteran phytovirus vector.</title>
        <authorList>
            <person name="Catto M.A."/>
            <person name="Labadie P.E."/>
            <person name="Jacobson A.L."/>
            <person name="Kennedy G.G."/>
            <person name="Srinivasan R."/>
            <person name="Hunt B.G."/>
        </authorList>
    </citation>
    <scope>NUCLEOTIDE SEQUENCE</scope>
    <source>
        <strain evidence="3">PL_HMW_Pooled</strain>
    </source>
</reference>
<organism evidence="3 4">
    <name type="scientific">Frankliniella fusca</name>
    <dbReference type="NCBI Taxonomy" id="407009"/>
    <lineage>
        <taxon>Eukaryota</taxon>
        <taxon>Metazoa</taxon>
        <taxon>Ecdysozoa</taxon>
        <taxon>Arthropoda</taxon>
        <taxon>Hexapoda</taxon>
        <taxon>Insecta</taxon>
        <taxon>Pterygota</taxon>
        <taxon>Neoptera</taxon>
        <taxon>Paraneoptera</taxon>
        <taxon>Thysanoptera</taxon>
        <taxon>Terebrantia</taxon>
        <taxon>Thripoidea</taxon>
        <taxon>Thripidae</taxon>
        <taxon>Frankliniella</taxon>
    </lineage>
</organism>
<dbReference type="InterPro" id="IPR013087">
    <property type="entry name" value="Znf_C2H2_type"/>
</dbReference>
<protein>
    <submittedName>
        <fullName evidence="3">Histone-lysine N-methyltransferase PRDM16</fullName>
    </submittedName>
</protein>
<accession>A0AAE1I4F0</accession>
<keyword evidence="1" id="KW-0479">Metal-binding</keyword>
<dbReference type="SMART" id="SM00355">
    <property type="entry name" value="ZnF_C2H2"/>
    <property type="match status" value="2"/>
</dbReference>
<reference evidence="3" key="1">
    <citation type="submission" date="2021-07" db="EMBL/GenBank/DDBJ databases">
        <authorList>
            <person name="Catto M.A."/>
            <person name="Jacobson A."/>
            <person name="Kennedy G."/>
            <person name="Labadie P."/>
            <person name="Hunt B.G."/>
            <person name="Srinivasan R."/>
        </authorList>
    </citation>
    <scope>NUCLEOTIDE SEQUENCE</scope>
    <source>
        <strain evidence="3">PL_HMW_Pooled</strain>
        <tissue evidence="3">Head</tissue>
    </source>
</reference>
<dbReference type="Proteomes" id="UP001219518">
    <property type="component" value="Unassembled WGS sequence"/>
</dbReference>
<dbReference type="EMBL" id="JAHWGI010001439">
    <property type="protein sequence ID" value="KAK3932755.1"/>
    <property type="molecule type" value="Genomic_DNA"/>
</dbReference>
<dbReference type="PROSITE" id="PS00028">
    <property type="entry name" value="ZINC_FINGER_C2H2_1"/>
    <property type="match status" value="1"/>
</dbReference>
<dbReference type="AlphaFoldDB" id="A0AAE1I4F0"/>